<comment type="caution">
    <text evidence="5">The sequence shown here is derived from an EMBL/GenBank/DDBJ whole genome shotgun (WGS) entry which is preliminary data.</text>
</comment>
<dbReference type="EC" id="3.1.3.18" evidence="4"/>
<dbReference type="Gene3D" id="1.10.150.240">
    <property type="entry name" value="Putative phosphatase, domain 2"/>
    <property type="match status" value="1"/>
</dbReference>
<comment type="pathway">
    <text evidence="2">Organic acid metabolism; glycolate biosynthesis; glycolate from 2-phosphoglycolate: step 1/1.</text>
</comment>
<accession>A0A157ZVF7</accession>
<evidence type="ECO:0000256" key="4">
    <source>
        <dbReference type="ARBA" id="ARBA00013078"/>
    </source>
</evidence>
<comment type="similarity">
    <text evidence="3">Belongs to the HAD-like hydrolase superfamily. CbbY/CbbZ/Gph/YieH family.</text>
</comment>
<dbReference type="SUPFAM" id="SSF56784">
    <property type="entry name" value="HAD-like"/>
    <property type="match status" value="1"/>
</dbReference>
<dbReference type="InterPro" id="IPR036412">
    <property type="entry name" value="HAD-like_sf"/>
</dbReference>
<dbReference type="Proteomes" id="UP000054978">
    <property type="component" value="Unassembled WGS sequence"/>
</dbReference>
<dbReference type="InterPro" id="IPR023214">
    <property type="entry name" value="HAD_sf"/>
</dbReference>
<protein>
    <recommendedName>
        <fullName evidence="4">phosphoglycolate phosphatase</fullName>
        <ecNumber evidence="4">3.1.3.18</ecNumber>
    </recommendedName>
</protein>
<dbReference type="GO" id="GO:0006281">
    <property type="term" value="P:DNA repair"/>
    <property type="evidence" value="ECO:0007669"/>
    <property type="project" value="TreeGrafter"/>
</dbReference>
<dbReference type="InterPro" id="IPR041492">
    <property type="entry name" value="HAD_2"/>
</dbReference>
<dbReference type="PANTHER" id="PTHR43434">
    <property type="entry name" value="PHOSPHOGLYCOLATE PHOSPHATASE"/>
    <property type="match status" value="1"/>
</dbReference>
<keyword evidence="6" id="KW-1185">Reference proteome</keyword>
<dbReference type="RefSeq" id="WP_059936218.1">
    <property type="nucleotide sequence ID" value="NZ_FCOB02000004.1"/>
</dbReference>
<name>A0A157ZVF7_9BURK</name>
<dbReference type="Pfam" id="PF13419">
    <property type="entry name" value="HAD_2"/>
    <property type="match status" value="1"/>
</dbReference>
<gene>
    <name evidence="5" type="ORF">AWB83_01007</name>
</gene>
<proteinExistence type="inferred from homology"/>
<evidence type="ECO:0000313" key="5">
    <source>
        <dbReference type="EMBL" id="SAK48887.1"/>
    </source>
</evidence>
<evidence type="ECO:0000256" key="1">
    <source>
        <dbReference type="ARBA" id="ARBA00000830"/>
    </source>
</evidence>
<dbReference type="EMBL" id="FCOB02000004">
    <property type="protein sequence ID" value="SAK48887.1"/>
    <property type="molecule type" value="Genomic_DNA"/>
</dbReference>
<dbReference type="SFLD" id="SFLDS00003">
    <property type="entry name" value="Haloacid_Dehalogenase"/>
    <property type="match status" value="1"/>
</dbReference>
<comment type="catalytic activity">
    <reaction evidence="1">
        <text>2-phosphoglycolate + H2O = glycolate + phosphate</text>
        <dbReference type="Rhea" id="RHEA:14369"/>
        <dbReference type="ChEBI" id="CHEBI:15377"/>
        <dbReference type="ChEBI" id="CHEBI:29805"/>
        <dbReference type="ChEBI" id="CHEBI:43474"/>
        <dbReference type="ChEBI" id="CHEBI:58033"/>
        <dbReference type="EC" id="3.1.3.18"/>
    </reaction>
</comment>
<dbReference type="GO" id="GO:0008967">
    <property type="term" value="F:phosphoglycolate phosphatase activity"/>
    <property type="evidence" value="ECO:0007669"/>
    <property type="project" value="UniProtKB-EC"/>
</dbReference>
<organism evidence="5 6">
    <name type="scientific">Caballeronia ptereochthonis</name>
    <dbReference type="NCBI Taxonomy" id="1777144"/>
    <lineage>
        <taxon>Bacteria</taxon>
        <taxon>Pseudomonadati</taxon>
        <taxon>Pseudomonadota</taxon>
        <taxon>Betaproteobacteria</taxon>
        <taxon>Burkholderiales</taxon>
        <taxon>Burkholderiaceae</taxon>
        <taxon>Caballeronia</taxon>
    </lineage>
</organism>
<dbReference type="PANTHER" id="PTHR43434:SF1">
    <property type="entry name" value="PHOSPHOGLYCOLATE PHOSPHATASE"/>
    <property type="match status" value="1"/>
</dbReference>
<dbReference type="InterPro" id="IPR050155">
    <property type="entry name" value="HAD-like_hydrolase_sf"/>
</dbReference>
<evidence type="ECO:0000313" key="6">
    <source>
        <dbReference type="Proteomes" id="UP000054978"/>
    </source>
</evidence>
<reference evidence="5" key="1">
    <citation type="submission" date="2016-01" db="EMBL/GenBank/DDBJ databases">
        <authorList>
            <person name="Peeters C."/>
        </authorList>
    </citation>
    <scope>NUCLEOTIDE SEQUENCE [LARGE SCALE GENOMIC DNA]</scope>
    <source>
        <strain evidence="5">LMG 29326</strain>
    </source>
</reference>
<dbReference type="STRING" id="1777144.AWB83_01007"/>
<evidence type="ECO:0000256" key="3">
    <source>
        <dbReference type="ARBA" id="ARBA00006171"/>
    </source>
</evidence>
<dbReference type="InterPro" id="IPR023198">
    <property type="entry name" value="PGP-like_dom2"/>
</dbReference>
<evidence type="ECO:0000256" key="2">
    <source>
        <dbReference type="ARBA" id="ARBA00004818"/>
    </source>
</evidence>
<dbReference type="OrthoDB" id="9782449at2"/>
<dbReference type="Gene3D" id="3.40.50.1000">
    <property type="entry name" value="HAD superfamily/HAD-like"/>
    <property type="match status" value="1"/>
</dbReference>
<dbReference type="AlphaFoldDB" id="A0A157ZVF7"/>
<dbReference type="SFLD" id="SFLDG01129">
    <property type="entry name" value="C1.5:_HAD__Beta-PGM__Phosphata"/>
    <property type="match status" value="1"/>
</dbReference>
<sequence>MIRLCILDFDGTLCGTHDAIAFCIDATFDHYGVPRPGVERREAVIETGVVMAEAMAILNANTPYERDNEQWAATYRALYREHGLAHSHLFPGVRKALERLKASGRTLVIASNKAPASVDMALAHYGLAPFIDLAVCDPQGVPKKPDPASYTRLIAPVFSGIAPTDTVMVGDTAADRGFARNIGAYFAWASYGYGDPHASLAHGSDAVLKSFAELPDVIETLSAMPPRN</sequence>